<proteinExistence type="predicted"/>
<accession>A0AA91I4Q0</accession>
<organism evidence="1 2">
    <name type="scientific">Methylomonas koyamae</name>
    <dbReference type="NCBI Taxonomy" id="702114"/>
    <lineage>
        <taxon>Bacteria</taxon>
        <taxon>Pseudomonadati</taxon>
        <taxon>Pseudomonadota</taxon>
        <taxon>Gammaproteobacteria</taxon>
        <taxon>Methylococcales</taxon>
        <taxon>Methylococcaceae</taxon>
        <taxon>Methylomonas</taxon>
    </lineage>
</organism>
<sequence>MNENFASEPNCCENMHEFRHFLERFGPYAGRYLIAYPKDWFKEVEAHIGSWGELDQVRAKTLLRRARENAAILTKPNLIWDGSKSWFDNAVERAVERDFDGIIIARRSDSLSRGNAHTCDDLEWPPTAEERIIAIPEEYVRVSRFLLLISYELFFIDPYLNPCKQSISSVIEKMLQVVAKGKCHRLVFWSRTSNIIDTRNGITLDDVENKLRKIISEIEFKHDFKLEFLLVDDDRSRERMHGRYLLSIKGGLRLDQGFQQLSKGRKVEVGPVGRATHEELIRIFLDGAHDIQIDHRININVG</sequence>
<reference evidence="1 2" key="1">
    <citation type="submission" date="2016-03" db="EMBL/GenBank/DDBJ databases">
        <authorList>
            <person name="Heylen K."/>
            <person name="De Vos P."/>
            <person name="Vekeman B."/>
        </authorList>
    </citation>
    <scope>NUCLEOTIDE SEQUENCE [LARGE SCALE GENOMIC DNA]</scope>
    <source>
        <strain evidence="1 2">R-49807</strain>
    </source>
</reference>
<dbReference type="RefSeq" id="WP_157204474.1">
    <property type="nucleotide sequence ID" value="NZ_LUUL01000086.1"/>
</dbReference>
<gene>
    <name evidence="1" type="ORF">A1356_15105</name>
</gene>
<name>A0AA91I4Q0_9GAMM</name>
<dbReference type="EMBL" id="LUUL01000086">
    <property type="protein sequence ID" value="OAI24738.1"/>
    <property type="molecule type" value="Genomic_DNA"/>
</dbReference>
<dbReference type="Proteomes" id="UP000077734">
    <property type="component" value="Unassembled WGS sequence"/>
</dbReference>
<comment type="caution">
    <text evidence="1">The sequence shown here is derived from an EMBL/GenBank/DDBJ whole genome shotgun (WGS) entry which is preliminary data.</text>
</comment>
<evidence type="ECO:0000313" key="1">
    <source>
        <dbReference type="EMBL" id="OAI24738.1"/>
    </source>
</evidence>
<evidence type="ECO:0000313" key="2">
    <source>
        <dbReference type="Proteomes" id="UP000077734"/>
    </source>
</evidence>
<protein>
    <submittedName>
        <fullName evidence="1">Uncharacterized protein</fullName>
    </submittedName>
</protein>
<keyword evidence="2" id="KW-1185">Reference proteome</keyword>
<dbReference type="AlphaFoldDB" id="A0AA91I4Q0"/>